<sequence>MLISGPILCFECETVTASYWCAKCEKNFCSKCNETLHTSRTGRTHQRVPIADKPSEVALCGLHPDEKLKYWCETCETVICNDCQKFMHITHTVSLTNDTTAKLQEKIESSLQIHESFLNDQLNQANKLKIDIERVSQLHKLKIIETMAALREIIEQHEKSMLEHILAVEVSQTKEVEDYSTRLQEEVENLKKEIAKFTLIIKTKNQTKLFQSKQDFDEYTKLILLRRKELKSPTGALHHIEGLEQLQTLIEKILTTVRYVEIPKSKKSQLEQRIANTRASSLNLCHFRITDQDMQIVARALQNSNARTQLWLQENKIGDEGMQHLATALQNNTTLRVLNLRQNRISEKGAQHLAGALRTNKTLTNLYLHQNKICAEAAKHLANALQNNTTLTKLYLHDNYICDQGAQYLAETIQSNTTLTKIWLQGNEITDVGTQYLADALQKNTTLTCLGLQRNEISNKGAEHLANALRNNTTLKQLYLRGNQIGDIGTQHLANALQNSSALICLGIQENQISSTGAQHLGNVLRNNKTLKEIWLQQNQIGDKGAQYLADALRNNHTLIILSIEQNNISDKGAKNLSGALQKNTTLSRLYLRKNQLGDKSTQLFCGENRTKCNVKRYSIDKC</sequence>
<accession>A0A815S745</accession>
<dbReference type="PANTHER" id="PTHR24111:SF0">
    <property type="entry name" value="LEUCINE-RICH REPEAT-CONTAINING PROTEIN"/>
    <property type="match status" value="1"/>
</dbReference>
<keyword evidence="3" id="KW-0175">Coiled coil</keyword>
<keyword evidence="2" id="KW-0479">Metal-binding</keyword>
<organism evidence="5 6">
    <name type="scientific">Adineta ricciae</name>
    <name type="common">Rotifer</name>
    <dbReference type="NCBI Taxonomy" id="249248"/>
    <lineage>
        <taxon>Eukaryota</taxon>
        <taxon>Metazoa</taxon>
        <taxon>Spiralia</taxon>
        <taxon>Gnathifera</taxon>
        <taxon>Rotifera</taxon>
        <taxon>Eurotatoria</taxon>
        <taxon>Bdelloidea</taxon>
        <taxon>Adinetida</taxon>
        <taxon>Adinetidae</taxon>
        <taxon>Adineta</taxon>
    </lineage>
</organism>
<protein>
    <recommendedName>
        <fullName evidence="4">B box-type domain-containing protein</fullName>
    </recommendedName>
</protein>
<dbReference type="PANTHER" id="PTHR24111">
    <property type="entry name" value="LEUCINE-RICH REPEAT-CONTAINING PROTEIN 34"/>
    <property type="match status" value="1"/>
</dbReference>
<evidence type="ECO:0000256" key="2">
    <source>
        <dbReference type="PROSITE-ProRule" id="PRU00024"/>
    </source>
</evidence>
<dbReference type="PROSITE" id="PS50119">
    <property type="entry name" value="ZF_BBOX"/>
    <property type="match status" value="2"/>
</dbReference>
<dbReference type="Proteomes" id="UP000663852">
    <property type="component" value="Unassembled WGS sequence"/>
</dbReference>
<dbReference type="AlphaFoldDB" id="A0A815S745"/>
<keyword evidence="2" id="KW-0863">Zinc-finger</keyword>
<feature type="coiled-coil region" evidence="3">
    <location>
        <begin position="173"/>
        <end position="200"/>
    </location>
</feature>
<gene>
    <name evidence="5" type="ORF">EDS130_LOCUS41629</name>
</gene>
<evidence type="ECO:0000256" key="1">
    <source>
        <dbReference type="ARBA" id="ARBA00022737"/>
    </source>
</evidence>
<dbReference type="SUPFAM" id="SSF57845">
    <property type="entry name" value="B-box zinc-binding domain"/>
    <property type="match status" value="1"/>
</dbReference>
<keyword evidence="2" id="KW-0862">Zinc</keyword>
<keyword evidence="1" id="KW-0677">Repeat</keyword>
<dbReference type="SMART" id="SM00368">
    <property type="entry name" value="LRR_RI"/>
    <property type="match status" value="11"/>
</dbReference>
<feature type="domain" description="B box-type" evidence="4">
    <location>
        <begin position="4"/>
        <end position="50"/>
    </location>
</feature>
<dbReference type="OrthoDB" id="272549at2759"/>
<dbReference type="InterPro" id="IPR000315">
    <property type="entry name" value="Znf_B-box"/>
</dbReference>
<reference evidence="5" key="1">
    <citation type="submission" date="2021-02" db="EMBL/GenBank/DDBJ databases">
        <authorList>
            <person name="Nowell W R."/>
        </authorList>
    </citation>
    <scope>NUCLEOTIDE SEQUENCE</scope>
</reference>
<evidence type="ECO:0000313" key="6">
    <source>
        <dbReference type="Proteomes" id="UP000663852"/>
    </source>
</evidence>
<dbReference type="SMART" id="SM00336">
    <property type="entry name" value="BBOX"/>
    <property type="match status" value="2"/>
</dbReference>
<evidence type="ECO:0000256" key="3">
    <source>
        <dbReference type="SAM" id="Coils"/>
    </source>
</evidence>
<dbReference type="GO" id="GO:0008270">
    <property type="term" value="F:zinc ion binding"/>
    <property type="evidence" value="ECO:0007669"/>
    <property type="project" value="UniProtKB-KW"/>
</dbReference>
<dbReference type="SUPFAM" id="SSF52047">
    <property type="entry name" value="RNI-like"/>
    <property type="match status" value="1"/>
</dbReference>
<name>A0A815S745_ADIRI</name>
<dbReference type="InterPro" id="IPR052201">
    <property type="entry name" value="LRR-containing_regulator"/>
</dbReference>
<dbReference type="Gene3D" id="3.30.160.60">
    <property type="entry name" value="Classic Zinc Finger"/>
    <property type="match status" value="1"/>
</dbReference>
<feature type="domain" description="B box-type" evidence="4">
    <location>
        <begin position="55"/>
        <end position="96"/>
    </location>
</feature>
<comment type="caution">
    <text evidence="5">The sequence shown here is derived from an EMBL/GenBank/DDBJ whole genome shotgun (WGS) entry which is preliminary data.</text>
</comment>
<evidence type="ECO:0000313" key="5">
    <source>
        <dbReference type="EMBL" id="CAF1484328.1"/>
    </source>
</evidence>
<proteinExistence type="predicted"/>
<dbReference type="Pfam" id="PF13516">
    <property type="entry name" value="LRR_6"/>
    <property type="match status" value="9"/>
</dbReference>
<dbReference type="Gene3D" id="3.80.10.10">
    <property type="entry name" value="Ribonuclease Inhibitor"/>
    <property type="match status" value="3"/>
</dbReference>
<dbReference type="InterPro" id="IPR032675">
    <property type="entry name" value="LRR_dom_sf"/>
</dbReference>
<dbReference type="InterPro" id="IPR001611">
    <property type="entry name" value="Leu-rich_rpt"/>
</dbReference>
<dbReference type="Pfam" id="PF00643">
    <property type="entry name" value="zf-B_box"/>
    <property type="match status" value="2"/>
</dbReference>
<evidence type="ECO:0000259" key="4">
    <source>
        <dbReference type="PROSITE" id="PS50119"/>
    </source>
</evidence>
<dbReference type="EMBL" id="CAJNOJ010000559">
    <property type="protein sequence ID" value="CAF1484328.1"/>
    <property type="molecule type" value="Genomic_DNA"/>
</dbReference>